<feature type="domain" description="HTH lacI-type" evidence="4">
    <location>
        <begin position="1"/>
        <end position="52"/>
    </location>
</feature>
<reference evidence="5" key="1">
    <citation type="submission" date="2021-03" db="EMBL/GenBank/DDBJ databases">
        <title>Whole genome shotgun sequence of Actinoplanes consettensis NBRC 14913.</title>
        <authorList>
            <person name="Komaki H."/>
            <person name="Tamura T."/>
        </authorList>
    </citation>
    <scope>NUCLEOTIDE SEQUENCE</scope>
    <source>
        <strain evidence="5">NBRC 14913</strain>
    </source>
</reference>
<dbReference type="Proteomes" id="UP000680865">
    <property type="component" value="Unassembled WGS sequence"/>
</dbReference>
<dbReference type="PANTHER" id="PTHR30146:SF109">
    <property type="entry name" value="HTH-TYPE TRANSCRIPTIONAL REGULATOR GALS"/>
    <property type="match status" value="1"/>
</dbReference>
<evidence type="ECO:0000256" key="2">
    <source>
        <dbReference type="ARBA" id="ARBA00023125"/>
    </source>
</evidence>
<dbReference type="AlphaFoldDB" id="A0A919SBM4"/>
<dbReference type="Pfam" id="PF13377">
    <property type="entry name" value="Peripla_BP_3"/>
    <property type="match status" value="1"/>
</dbReference>
<evidence type="ECO:0000256" key="1">
    <source>
        <dbReference type="ARBA" id="ARBA00023015"/>
    </source>
</evidence>
<keyword evidence="6" id="KW-1185">Reference proteome</keyword>
<comment type="caution">
    <text evidence="5">The sequence shown here is derived from an EMBL/GenBank/DDBJ whole genome shotgun (WGS) entry which is preliminary data.</text>
</comment>
<dbReference type="GO" id="GO:0003700">
    <property type="term" value="F:DNA-binding transcription factor activity"/>
    <property type="evidence" value="ECO:0007669"/>
    <property type="project" value="TreeGrafter"/>
</dbReference>
<dbReference type="InterPro" id="IPR028082">
    <property type="entry name" value="Peripla_BP_I"/>
</dbReference>
<keyword evidence="2" id="KW-0238">DNA-binding</keyword>
<dbReference type="InterPro" id="IPR000843">
    <property type="entry name" value="HTH_LacI"/>
</dbReference>
<evidence type="ECO:0000256" key="3">
    <source>
        <dbReference type="ARBA" id="ARBA00023163"/>
    </source>
</evidence>
<protein>
    <submittedName>
        <fullName evidence="5">LacI family transcriptional regulator</fullName>
    </submittedName>
</protein>
<sequence length="329" mass="34759">MDVARVAGVSRATVSRVINRAPGASDQLRARVEAAVAELGFLPDPTARALASGRHRAVDVVAFACGPPDIRWLGADPYYSRVLSGMMSLLQAQDVQMRIHAVNGDNGPGEIDAIAERVTVGAVLTSLPPDLASRFYSRCRQVVSLVATSPVVPAIEADNAGGTRAAVEHLYALGRRRIAAVHGPKDNTCATARREGYLNAMADLGLAPIETHSHFMRESGRAAARELLERRPDLDAMVVASDLMAAGVVQAITASGRSVPHDVALVGFDDSIAAECANPPLTTMRVPVEEMAAAATRLLLTGDVPPGHRQYFPVELVQRESAGHRAGSA</sequence>
<dbReference type="EMBL" id="BOQP01000004">
    <property type="protein sequence ID" value="GIM68011.1"/>
    <property type="molecule type" value="Genomic_DNA"/>
</dbReference>
<dbReference type="CDD" id="cd06267">
    <property type="entry name" value="PBP1_LacI_sugar_binding-like"/>
    <property type="match status" value="1"/>
</dbReference>
<evidence type="ECO:0000313" key="6">
    <source>
        <dbReference type="Proteomes" id="UP000680865"/>
    </source>
</evidence>
<dbReference type="InterPro" id="IPR046335">
    <property type="entry name" value="LacI/GalR-like_sensor"/>
</dbReference>
<keyword evidence="1" id="KW-0805">Transcription regulation</keyword>
<organism evidence="5 6">
    <name type="scientific">Winogradskya consettensis</name>
    <dbReference type="NCBI Taxonomy" id="113560"/>
    <lineage>
        <taxon>Bacteria</taxon>
        <taxon>Bacillati</taxon>
        <taxon>Actinomycetota</taxon>
        <taxon>Actinomycetes</taxon>
        <taxon>Micromonosporales</taxon>
        <taxon>Micromonosporaceae</taxon>
        <taxon>Winogradskya</taxon>
    </lineage>
</organism>
<name>A0A919SBM4_9ACTN</name>
<accession>A0A919SBM4</accession>
<dbReference type="SUPFAM" id="SSF53822">
    <property type="entry name" value="Periplasmic binding protein-like I"/>
    <property type="match status" value="1"/>
</dbReference>
<dbReference type="Pfam" id="PF00356">
    <property type="entry name" value="LacI"/>
    <property type="match status" value="1"/>
</dbReference>
<dbReference type="SUPFAM" id="SSF47413">
    <property type="entry name" value="lambda repressor-like DNA-binding domains"/>
    <property type="match status" value="1"/>
</dbReference>
<evidence type="ECO:0000259" key="4">
    <source>
        <dbReference type="PROSITE" id="PS50932"/>
    </source>
</evidence>
<dbReference type="Gene3D" id="1.10.260.40">
    <property type="entry name" value="lambda repressor-like DNA-binding domains"/>
    <property type="match status" value="1"/>
</dbReference>
<proteinExistence type="predicted"/>
<dbReference type="PROSITE" id="PS50932">
    <property type="entry name" value="HTH_LACI_2"/>
    <property type="match status" value="1"/>
</dbReference>
<dbReference type="SMART" id="SM00354">
    <property type="entry name" value="HTH_LACI"/>
    <property type="match status" value="1"/>
</dbReference>
<dbReference type="InterPro" id="IPR010982">
    <property type="entry name" value="Lambda_DNA-bd_dom_sf"/>
</dbReference>
<dbReference type="GO" id="GO:0000976">
    <property type="term" value="F:transcription cis-regulatory region binding"/>
    <property type="evidence" value="ECO:0007669"/>
    <property type="project" value="TreeGrafter"/>
</dbReference>
<keyword evidence="3" id="KW-0804">Transcription</keyword>
<dbReference type="Gene3D" id="3.40.50.2300">
    <property type="match status" value="2"/>
</dbReference>
<evidence type="ECO:0000313" key="5">
    <source>
        <dbReference type="EMBL" id="GIM68011.1"/>
    </source>
</evidence>
<dbReference type="CDD" id="cd01392">
    <property type="entry name" value="HTH_LacI"/>
    <property type="match status" value="1"/>
</dbReference>
<gene>
    <name evidence="5" type="ORF">Aco04nite_08850</name>
</gene>
<dbReference type="PANTHER" id="PTHR30146">
    <property type="entry name" value="LACI-RELATED TRANSCRIPTIONAL REPRESSOR"/>
    <property type="match status" value="1"/>
</dbReference>